<protein>
    <submittedName>
        <fullName evidence="2">Uncharacterized protein</fullName>
    </submittedName>
</protein>
<proteinExistence type="predicted"/>
<feature type="compositionally biased region" description="Low complexity" evidence="1">
    <location>
        <begin position="116"/>
        <end position="127"/>
    </location>
</feature>
<dbReference type="Proteomes" id="UP001341840">
    <property type="component" value="Unassembled WGS sequence"/>
</dbReference>
<feature type="compositionally biased region" description="Acidic residues" evidence="1">
    <location>
        <begin position="144"/>
        <end position="166"/>
    </location>
</feature>
<reference evidence="2 3" key="1">
    <citation type="journal article" date="2023" name="Plants (Basel)">
        <title>Bridging the Gap: Combining Genomics and Transcriptomics Approaches to Understand Stylosanthes scabra, an Orphan Legume from the Brazilian Caatinga.</title>
        <authorList>
            <person name="Ferreira-Neto J.R.C."/>
            <person name="da Silva M.D."/>
            <person name="Binneck E."/>
            <person name="de Melo N.F."/>
            <person name="da Silva R.H."/>
            <person name="de Melo A.L.T.M."/>
            <person name="Pandolfi V."/>
            <person name="Bustamante F.O."/>
            <person name="Brasileiro-Vidal A.C."/>
            <person name="Benko-Iseppon A.M."/>
        </authorList>
    </citation>
    <scope>NUCLEOTIDE SEQUENCE [LARGE SCALE GENOMIC DNA]</scope>
    <source>
        <tissue evidence="2">Leaves</tissue>
    </source>
</reference>
<organism evidence="2 3">
    <name type="scientific">Stylosanthes scabra</name>
    <dbReference type="NCBI Taxonomy" id="79078"/>
    <lineage>
        <taxon>Eukaryota</taxon>
        <taxon>Viridiplantae</taxon>
        <taxon>Streptophyta</taxon>
        <taxon>Embryophyta</taxon>
        <taxon>Tracheophyta</taxon>
        <taxon>Spermatophyta</taxon>
        <taxon>Magnoliopsida</taxon>
        <taxon>eudicotyledons</taxon>
        <taxon>Gunneridae</taxon>
        <taxon>Pentapetalae</taxon>
        <taxon>rosids</taxon>
        <taxon>fabids</taxon>
        <taxon>Fabales</taxon>
        <taxon>Fabaceae</taxon>
        <taxon>Papilionoideae</taxon>
        <taxon>50 kb inversion clade</taxon>
        <taxon>dalbergioids sensu lato</taxon>
        <taxon>Dalbergieae</taxon>
        <taxon>Pterocarpus clade</taxon>
        <taxon>Stylosanthes</taxon>
    </lineage>
</organism>
<accession>A0ABU6TJY0</accession>
<sequence length="192" mass="21506">MGGVNPVPNVLGYLTNAKDQAVPSLYWSNWAFKGAWPWLGSLKFQFWPSFKNCSSVKLRAKLFVQRRCLLLPGSCVRNFASSSEKKEPFSQDSSPSRRSSPISCYSPFGPVTQLGSPSSSPNVSLSLHGHMDQGKKSPTRVDDAEGDGMEEEEQVEEEKDLEEDTLKEEMSAIPRPMDVEADEDYLQYFEDL</sequence>
<feature type="compositionally biased region" description="Low complexity" evidence="1">
    <location>
        <begin position="90"/>
        <end position="107"/>
    </location>
</feature>
<feature type="compositionally biased region" description="Basic and acidic residues" evidence="1">
    <location>
        <begin position="129"/>
        <end position="143"/>
    </location>
</feature>
<keyword evidence="3" id="KW-1185">Reference proteome</keyword>
<evidence type="ECO:0000256" key="1">
    <source>
        <dbReference type="SAM" id="MobiDB-lite"/>
    </source>
</evidence>
<feature type="region of interest" description="Disordered" evidence="1">
    <location>
        <begin position="82"/>
        <end position="179"/>
    </location>
</feature>
<gene>
    <name evidence="2" type="ORF">PIB30_054213</name>
</gene>
<dbReference type="EMBL" id="JASCZI010091032">
    <property type="protein sequence ID" value="MED6148556.1"/>
    <property type="molecule type" value="Genomic_DNA"/>
</dbReference>
<evidence type="ECO:0000313" key="2">
    <source>
        <dbReference type="EMBL" id="MED6148556.1"/>
    </source>
</evidence>
<name>A0ABU6TJY0_9FABA</name>
<comment type="caution">
    <text evidence="2">The sequence shown here is derived from an EMBL/GenBank/DDBJ whole genome shotgun (WGS) entry which is preliminary data.</text>
</comment>
<evidence type="ECO:0000313" key="3">
    <source>
        <dbReference type="Proteomes" id="UP001341840"/>
    </source>
</evidence>